<dbReference type="OrthoDB" id="5769614at2"/>
<evidence type="ECO:0000313" key="3">
    <source>
        <dbReference type="EMBL" id="MQW40449.1"/>
    </source>
</evidence>
<keyword evidence="4" id="KW-1185">Reference proteome</keyword>
<protein>
    <recommendedName>
        <fullName evidence="2">HTH-type transcriptional regulator Rgg C-terminal domain-containing protein</fullName>
    </recommendedName>
</protein>
<keyword evidence="1" id="KW-0175">Coiled coil</keyword>
<comment type="caution">
    <text evidence="3">The sequence shown here is derived from an EMBL/GenBank/DDBJ whole genome shotgun (WGS) entry which is preliminary data.</text>
</comment>
<dbReference type="EMBL" id="WITJ01000019">
    <property type="protein sequence ID" value="MQW40449.1"/>
    <property type="molecule type" value="Genomic_DNA"/>
</dbReference>
<feature type="domain" description="HTH-type transcriptional regulator Rgg C-terminal" evidence="2">
    <location>
        <begin position="101"/>
        <end position="281"/>
    </location>
</feature>
<dbReference type="SUPFAM" id="SSF47413">
    <property type="entry name" value="lambda repressor-like DNA-binding domains"/>
    <property type="match status" value="1"/>
</dbReference>
<organism evidence="3 4">
    <name type="scientific">Lactococcus hircilactis</name>
    <dbReference type="NCBI Taxonomy" id="1494462"/>
    <lineage>
        <taxon>Bacteria</taxon>
        <taxon>Bacillati</taxon>
        <taxon>Bacillota</taxon>
        <taxon>Bacilli</taxon>
        <taxon>Lactobacillales</taxon>
        <taxon>Streptococcaceae</taxon>
        <taxon>Lactococcus</taxon>
    </lineage>
</organism>
<proteinExistence type="predicted"/>
<dbReference type="PANTHER" id="PTHR37038">
    <property type="entry name" value="TRANSCRIPTIONAL REGULATOR-RELATED"/>
    <property type="match status" value="1"/>
</dbReference>
<dbReference type="Gene3D" id="1.10.260.40">
    <property type="entry name" value="lambda repressor-like DNA-binding domains"/>
    <property type="match status" value="1"/>
</dbReference>
<gene>
    <name evidence="3" type="ORF">GHI93_11020</name>
</gene>
<dbReference type="InterPro" id="IPR001387">
    <property type="entry name" value="Cro/C1-type_HTH"/>
</dbReference>
<dbReference type="Gene3D" id="1.25.40.400">
    <property type="match status" value="1"/>
</dbReference>
<dbReference type="PANTHER" id="PTHR37038:SF12">
    <property type="entry name" value="TRANSCRIPTIONAL REGULATOR"/>
    <property type="match status" value="1"/>
</dbReference>
<dbReference type="GO" id="GO:0003677">
    <property type="term" value="F:DNA binding"/>
    <property type="evidence" value="ECO:0007669"/>
    <property type="project" value="InterPro"/>
</dbReference>
<dbReference type="RefSeq" id="WP_153497083.1">
    <property type="nucleotide sequence ID" value="NZ_CAXYUY010000036.1"/>
</dbReference>
<dbReference type="CDD" id="cd00093">
    <property type="entry name" value="HTH_XRE"/>
    <property type="match status" value="1"/>
</dbReference>
<evidence type="ECO:0000259" key="2">
    <source>
        <dbReference type="Pfam" id="PF21259"/>
    </source>
</evidence>
<dbReference type="NCBIfam" id="TIGR01716">
    <property type="entry name" value="RGG_Cterm"/>
    <property type="match status" value="1"/>
</dbReference>
<accession>A0A7X2D0Y6</accession>
<dbReference type="InterPro" id="IPR010982">
    <property type="entry name" value="Lambda_DNA-bd_dom_sf"/>
</dbReference>
<dbReference type="InterPro" id="IPR010057">
    <property type="entry name" value="Transcription_activator_Rgg_C"/>
</dbReference>
<dbReference type="AlphaFoldDB" id="A0A7X2D0Y6"/>
<evidence type="ECO:0000256" key="1">
    <source>
        <dbReference type="SAM" id="Coils"/>
    </source>
</evidence>
<sequence>MTTKKSDQEKLGTFYKKLRTSKGFTIKEAAGDALSSKHLSNFENGITDLSTHLFFSALENINVSMFEFQNFYNQHTQKKDLMLYSQKISQAFLTHNVVELQHLLTELEKQQKNKKNKLEKIRIKSVLSFLDQSIPISKNEIDYLYDYLKTCNDWGYYEILLFSDCVPIFDILTLSLLVHTMLLPTQINFDLFHIKQVRIQAILNCIQIFIDNHQFSLAEELILYLKNMEIHDYWVFEKLILIFNSALLEYVKGDAEAKDIIEKVQSIFEFCGAYKLANEMRNRMHAYQIKYFR</sequence>
<feature type="coiled-coil region" evidence="1">
    <location>
        <begin position="97"/>
        <end position="124"/>
    </location>
</feature>
<name>A0A7X2D0Y6_9LACT</name>
<dbReference type="Pfam" id="PF21259">
    <property type="entry name" value="Rgg_C"/>
    <property type="match status" value="1"/>
</dbReference>
<reference evidence="3 4" key="1">
    <citation type="submission" date="2019-10" db="EMBL/GenBank/DDBJ databases">
        <authorList>
            <person name="Dong K."/>
        </authorList>
    </citation>
    <scope>NUCLEOTIDE SEQUENCE [LARGE SCALE GENOMIC DNA]</scope>
    <source>
        <strain evidence="3 4">DSM 28960</strain>
    </source>
</reference>
<dbReference type="InterPro" id="IPR053163">
    <property type="entry name" value="HTH-type_regulator_Rgg"/>
</dbReference>
<dbReference type="Proteomes" id="UP000439550">
    <property type="component" value="Unassembled WGS sequence"/>
</dbReference>
<evidence type="ECO:0000313" key="4">
    <source>
        <dbReference type="Proteomes" id="UP000439550"/>
    </source>
</evidence>